<keyword evidence="4 9" id="KW-0067">ATP-binding</keyword>
<dbReference type="Gene3D" id="1.20.1560.10">
    <property type="entry name" value="ABC transporter type 1, transmembrane domain"/>
    <property type="match status" value="1"/>
</dbReference>
<dbReference type="Gene3D" id="3.40.50.300">
    <property type="entry name" value="P-loop containing nucleotide triphosphate hydrolases"/>
    <property type="match status" value="1"/>
</dbReference>
<dbReference type="InterPro" id="IPR039421">
    <property type="entry name" value="Type_1_exporter"/>
</dbReference>
<evidence type="ECO:0000313" key="9">
    <source>
        <dbReference type="EMBL" id="SHH71343.1"/>
    </source>
</evidence>
<dbReference type="AlphaFoldDB" id="A0A1M5V8S9"/>
<evidence type="ECO:0000256" key="6">
    <source>
        <dbReference type="ARBA" id="ARBA00023136"/>
    </source>
</evidence>
<dbReference type="EMBL" id="FQXP01000004">
    <property type="protein sequence ID" value="SHH71343.1"/>
    <property type="molecule type" value="Genomic_DNA"/>
</dbReference>
<dbReference type="OrthoDB" id="2328604at2"/>
<dbReference type="SUPFAM" id="SSF90123">
    <property type="entry name" value="ABC transporter transmembrane region"/>
    <property type="match status" value="1"/>
</dbReference>
<dbReference type="GO" id="GO:0015421">
    <property type="term" value="F:ABC-type oligopeptide transporter activity"/>
    <property type="evidence" value="ECO:0007669"/>
    <property type="project" value="TreeGrafter"/>
</dbReference>
<dbReference type="Pfam" id="PF00005">
    <property type="entry name" value="ABC_tran"/>
    <property type="match status" value="1"/>
</dbReference>
<dbReference type="GO" id="GO:0005524">
    <property type="term" value="F:ATP binding"/>
    <property type="evidence" value="ECO:0007669"/>
    <property type="project" value="UniProtKB-KW"/>
</dbReference>
<keyword evidence="10" id="KW-1185">Reference proteome</keyword>
<dbReference type="InterPro" id="IPR027417">
    <property type="entry name" value="P-loop_NTPase"/>
</dbReference>
<dbReference type="GO" id="GO:0016887">
    <property type="term" value="F:ATP hydrolysis activity"/>
    <property type="evidence" value="ECO:0007669"/>
    <property type="project" value="InterPro"/>
</dbReference>
<dbReference type="InterPro" id="IPR003593">
    <property type="entry name" value="AAA+_ATPase"/>
</dbReference>
<dbReference type="PANTHER" id="PTHR43394">
    <property type="entry name" value="ATP-DEPENDENT PERMEASE MDL1, MITOCHONDRIAL"/>
    <property type="match status" value="1"/>
</dbReference>
<accession>A0A1M5V8S9</accession>
<name>A0A1M5V8S9_9CLOT</name>
<evidence type="ECO:0000256" key="2">
    <source>
        <dbReference type="ARBA" id="ARBA00022692"/>
    </source>
</evidence>
<gene>
    <name evidence="9" type="ORF">SAMN02745196_01159</name>
</gene>
<evidence type="ECO:0000256" key="1">
    <source>
        <dbReference type="ARBA" id="ARBA00004651"/>
    </source>
</evidence>
<dbReference type="GO" id="GO:0005886">
    <property type="term" value="C:plasma membrane"/>
    <property type="evidence" value="ECO:0007669"/>
    <property type="project" value="UniProtKB-SubCell"/>
</dbReference>
<organism evidence="9 10">
    <name type="scientific">Clostridium collagenovorans DSM 3089</name>
    <dbReference type="NCBI Taxonomy" id="1121306"/>
    <lineage>
        <taxon>Bacteria</taxon>
        <taxon>Bacillati</taxon>
        <taxon>Bacillota</taxon>
        <taxon>Clostridia</taxon>
        <taxon>Eubacteriales</taxon>
        <taxon>Clostridiaceae</taxon>
        <taxon>Clostridium</taxon>
    </lineage>
</organism>
<evidence type="ECO:0000313" key="10">
    <source>
        <dbReference type="Proteomes" id="UP000184526"/>
    </source>
</evidence>
<dbReference type="Proteomes" id="UP000184526">
    <property type="component" value="Unassembled WGS sequence"/>
</dbReference>
<dbReference type="InterPro" id="IPR003439">
    <property type="entry name" value="ABC_transporter-like_ATP-bd"/>
</dbReference>
<dbReference type="PANTHER" id="PTHR43394:SF1">
    <property type="entry name" value="ATP-BINDING CASSETTE SUB-FAMILY B MEMBER 10, MITOCHONDRIAL"/>
    <property type="match status" value="1"/>
</dbReference>
<reference evidence="9 10" key="1">
    <citation type="submission" date="2016-11" db="EMBL/GenBank/DDBJ databases">
        <authorList>
            <person name="Jaros S."/>
            <person name="Januszkiewicz K."/>
            <person name="Wedrychowicz H."/>
        </authorList>
    </citation>
    <scope>NUCLEOTIDE SEQUENCE [LARGE SCALE GENOMIC DNA]</scope>
    <source>
        <strain evidence="9 10">DSM 3089</strain>
    </source>
</reference>
<evidence type="ECO:0000259" key="8">
    <source>
        <dbReference type="PROSITE" id="PS50893"/>
    </source>
</evidence>
<feature type="transmembrane region" description="Helical" evidence="7">
    <location>
        <begin position="171"/>
        <end position="190"/>
    </location>
</feature>
<dbReference type="InterPro" id="IPR017871">
    <property type="entry name" value="ABC_transporter-like_CS"/>
</dbReference>
<evidence type="ECO:0000256" key="5">
    <source>
        <dbReference type="ARBA" id="ARBA00022989"/>
    </source>
</evidence>
<evidence type="ECO:0000256" key="4">
    <source>
        <dbReference type="ARBA" id="ARBA00022840"/>
    </source>
</evidence>
<keyword evidence="3" id="KW-0547">Nucleotide-binding</keyword>
<feature type="domain" description="ABC transporter" evidence="8">
    <location>
        <begin position="358"/>
        <end position="597"/>
    </location>
</feature>
<dbReference type="SUPFAM" id="SSF52540">
    <property type="entry name" value="P-loop containing nucleoside triphosphate hydrolases"/>
    <property type="match status" value="1"/>
</dbReference>
<keyword evidence="5 7" id="KW-1133">Transmembrane helix</keyword>
<keyword evidence="6 7" id="KW-0472">Membrane</keyword>
<dbReference type="InterPro" id="IPR036640">
    <property type="entry name" value="ABC1_TM_sf"/>
</dbReference>
<feature type="transmembrane region" description="Helical" evidence="7">
    <location>
        <begin position="67"/>
        <end position="86"/>
    </location>
</feature>
<feature type="transmembrane region" description="Helical" evidence="7">
    <location>
        <begin position="27"/>
        <end position="47"/>
    </location>
</feature>
<protein>
    <submittedName>
        <fullName evidence="9">ATP-binding cassette, subfamily C</fullName>
    </submittedName>
</protein>
<sequence>MKKKNKYSMVNNVIYVYGEANEFMKKIIYLTLIEVICSIIIPVANVYLPKMAIDIVVANQNISRTMWIMLIFTIVMVIVYAIHGYTQDGKYMYTNMLRGYINTKIILKTFTCDYKFAESAKGQTMYERARNALARGDVSGSSVVLRASKEFIINGSCFVLYSGVISTLNPLVLVLCISMSAVNWFALKFARDYEIKQRDKKADISHRLYYIQRKVKEDIFAKDIRIYSMKAFILDIQKKLMNKEHKLQCQVEKKKYNAQIINAITLILRDGISYIYLIICVSNGSISVGDFVLYFGAITGFSGFVSEMVSNISELMDASSEISDVRQYIDYEDEECRVISCIEQKFNKELKQNKEFSIEFKNVNFSYDKNTKILDNFSMKIEAGTKVALVGVNGAGKTSIVKLMCGFYKVNSGEILINGMNINKMDRKTVSKLYSVVFQDITMLPLTIAENISMKCLEDTDTFLVDQCLKTVGLYDEVMEHKDGIKTYITNYFSEDGINLSGGQLQKLLMARALYKNGKVMIFDEPTAALDPIAEDEIYRKFREIIGGKTAVYISHRLSSTRFCDKIVLIKNGRVCEEGTHEFLMELHGEYRNMFDLQSQYYKDKAERKCEEYV</sequence>
<dbReference type="RefSeq" id="WP_072830971.1">
    <property type="nucleotide sequence ID" value="NZ_FQXP01000004.1"/>
</dbReference>
<comment type="subcellular location">
    <subcellularLocation>
        <location evidence="1">Cell membrane</location>
        <topology evidence="1">Multi-pass membrane protein</topology>
    </subcellularLocation>
</comment>
<dbReference type="PROSITE" id="PS50893">
    <property type="entry name" value="ABC_TRANSPORTER_2"/>
    <property type="match status" value="1"/>
</dbReference>
<dbReference type="PROSITE" id="PS00211">
    <property type="entry name" value="ABC_TRANSPORTER_1"/>
    <property type="match status" value="1"/>
</dbReference>
<dbReference type="STRING" id="1121306.SAMN02745196_01159"/>
<evidence type="ECO:0000256" key="3">
    <source>
        <dbReference type="ARBA" id="ARBA00022741"/>
    </source>
</evidence>
<evidence type="ECO:0000256" key="7">
    <source>
        <dbReference type="SAM" id="Phobius"/>
    </source>
</evidence>
<dbReference type="SMART" id="SM00382">
    <property type="entry name" value="AAA"/>
    <property type="match status" value="1"/>
</dbReference>
<keyword evidence="2 7" id="KW-0812">Transmembrane</keyword>
<proteinExistence type="predicted"/>